<evidence type="ECO:0000313" key="3">
    <source>
        <dbReference type="Proteomes" id="UP000077786"/>
    </source>
</evidence>
<dbReference type="InterPro" id="IPR013024">
    <property type="entry name" value="GGCT-like"/>
</dbReference>
<evidence type="ECO:0000313" key="2">
    <source>
        <dbReference type="EMBL" id="OAJ68194.1"/>
    </source>
</evidence>
<dbReference type="CDD" id="cd06661">
    <property type="entry name" value="GGCT_like"/>
    <property type="match status" value="1"/>
</dbReference>
<feature type="domain" description="Gamma-glutamylcyclotransferase AIG2-like" evidence="1">
    <location>
        <begin position="9"/>
        <end position="114"/>
    </location>
</feature>
<dbReference type="Proteomes" id="UP000077786">
    <property type="component" value="Unassembled WGS sequence"/>
</dbReference>
<gene>
    <name evidence="2" type="ORF">A0123_00897</name>
</gene>
<comment type="caution">
    <text evidence="2">The sequence shown here is derived from an EMBL/GenBank/DDBJ whole genome shotgun (WGS) entry which is preliminary data.</text>
</comment>
<dbReference type="SUPFAM" id="SSF110857">
    <property type="entry name" value="Gamma-glutamyl cyclotransferase-like"/>
    <property type="match status" value="1"/>
</dbReference>
<keyword evidence="2" id="KW-0436">Ligase</keyword>
<organism evidence="2 3">
    <name type="scientific">Gluconobacter cerinus</name>
    <dbReference type="NCBI Taxonomy" id="38307"/>
    <lineage>
        <taxon>Bacteria</taxon>
        <taxon>Pseudomonadati</taxon>
        <taxon>Pseudomonadota</taxon>
        <taxon>Alphaproteobacteria</taxon>
        <taxon>Acetobacterales</taxon>
        <taxon>Acetobacteraceae</taxon>
        <taxon>Gluconobacter</taxon>
    </lineage>
</organism>
<evidence type="ECO:0000259" key="1">
    <source>
        <dbReference type="Pfam" id="PF06094"/>
    </source>
</evidence>
<proteinExistence type="predicted"/>
<accession>A0A1B6VLV8</accession>
<dbReference type="EMBL" id="LUTU01000005">
    <property type="protein sequence ID" value="OAJ68194.1"/>
    <property type="molecule type" value="Genomic_DNA"/>
</dbReference>
<protein>
    <submittedName>
        <fullName evidence="2">UDP-N-acetylmuramate--alanine ligase</fullName>
    </submittedName>
</protein>
<dbReference type="InterPro" id="IPR009288">
    <property type="entry name" value="AIG2-like_dom"/>
</dbReference>
<dbReference type="Gene3D" id="3.10.490.10">
    <property type="entry name" value="Gamma-glutamyl cyclotransferase-like"/>
    <property type="match status" value="1"/>
</dbReference>
<dbReference type="Pfam" id="PF06094">
    <property type="entry name" value="GGACT"/>
    <property type="match status" value="1"/>
</dbReference>
<dbReference type="PATRIC" id="fig|38307.3.peg.924"/>
<reference evidence="2 3" key="1">
    <citation type="submission" date="2016-03" db="EMBL/GenBank/DDBJ databases">
        <title>Draft genome sequence of Gluconobacter cerinus strain CECT 9110.</title>
        <authorList>
            <person name="Sainz F."/>
            <person name="Mas A."/>
            <person name="Torija M.J."/>
        </authorList>
    </citation>
    <scope>NUCLEOTIDE SEQUENCE [LARGE SCALE GENOMIC DNA]</scope>
    <source>
        <strain evidence="2 3">CECT 9110</strain>
    </source>
</reference>
<dbReference type="AlphaFoldDB" id="A0A1B6VLV8"/>
<dbReference type="InterPro" id="IPR036568">
    <property type="entry name" value="GGCT-like_sf"/>
</dbReference>
<dbReference type="GO" id="GO:0016874">
    <property type="term" value="F:ligase activity"/>
    <property type="evidence" value="ECO:0007669"/>
    <property type="project" value="UniProtKB-KW"/>
</dbReference>
<sequence>MPDQMPVYLFSYGTLQQPEVQLSSFGRLLHGEGDAMTGYQASMMEITDAAVIKASGKRFHPVIRPSDNPQDEITGQVFGITEAELLAADAYEVSSYKRVQVTLRSGKNAWVYVLA</sequence>
<dbReference type="RefSeq" id="WP_064273822.1">
    <property type="nucleotide sequence ID" value="NZ_LUTU01000005.1"/>
</dbReference>
<name>A0A1B6VLV8_9PROT</name>